<feature type="coiled-coil region" evidence="1">
    <location>
        <begin position="19"/>
        <end position="81"/>
    </location>
</feature>
<dbReference type="OrthoDB" id="8686143at2"/>
<organism evidence="2 3">
    <name type="scientific">Pollutimonas thiosulfatoxidans</name>
    <dbReference type="NCBI Taxonomy" id="2028345"/>
    <lineage>
        <taxon>Bacteria</taxon>
        <taxon>Pseudomonadati</taxon>
        <taxon>Pseudomonadota</taxon>
        <taxon>Betaproteobacteria</taxon>
        <taxon>Burkholderiales</taxon>
        <taxon>Alcaligenaceae</taxon>
        <taxon>Pollutimonas</taxon>
    </lineage>
</organism>
<dbReference type="AlphaFoldDB" id="A0A410GCV6"/>
<accession>A0A410GCV6</accession>
<keyword evidence="1" id="KW-0175">Coiled coil</keyword>
<name>A0A410GCV6_9BURK</name>
<dbReference type="Proteomes" id="UP000283474">
    <property type="component" value="Chromosome"/>
</dbReference>
<evidence type="ECO:0000313" key="2">
    <source>
        <dbReference type="EMBL" id="QAA94099.1"/>
    </source>
</evidence>
<sequence length="134" mass="15316">MLQDLDSLAARISQMVKFTRQLQDERSTMQARVRTLEQERDALRDQLQRREADYSSVSDRIAAHEAELQSLHAQARATQATLETDVDRYKTECETVKHRLAATQSDASHLRLVADKAKNQIDSILMRLPGAPRE</sequence>
<dbReference type="KEGG" id="pus:CKA81_09865"/>
<proteinExistence type="predicted"/>
<gene>
    <name evidence="2" type="ORF">CKA81_09865</name>
</gene>
<evidence type="ECO:0000313" key="3">
    <source>
        <dbReference type="Proteomes" id="UP000283474"/>
    </source>
</evidence>
<evidence type="ECO:0000256" key="1">
    <source>
        <dbReference type="SAM" id="Coils"/>
    </source>
</evidence>
<reference evidence="2 3" key="1">
    <citation type="submission" date="2017-08" db="EMBL/GenBank/DDBJ databases">
        <authorList>
            <person name="Park S.-J."/>
            <person name="Kim H."/>
        </authorList>
    </citation>
    <scope>NUCLEOTIDE SEQUENCE [LARGE SCALE GENOMIC DNA]</scope>
    <source>
        <strain evidence="3">ye3</strain>
    </source>
</reference>
<keyword evidence="3" id="KW-1185">Reference proteome</keyword>
<dbReference type="Gene3D" id="1.10.287.1490">
    <property type="match status" value="1"/>
</dbReference>
<protein>
    <submittedName>
        <fullName evidence="2">Uncharacterized protein</fullName>
    </submittedName>
</protein>
<dbReference type="SUPFAM" id="SSF57997">
    <property type="entry name" value="Tropomyosin"/>
    <property type="match status" value="1"/>
</dbReference>
<dbReference type="EMBL" id="CP022987">
    <property type="protein sequence ID" value="QAA94099.1"/>
    <property type="molecule type" value="Genomic_DNA"/>
</dbReference>
<dbReference type="RefSeq" id="WP_128355100.1">
    <property type="nucleotide sequence ID" value="NZ_CP022987.1"/>
</dbReference>